<evidence type="ECO:0000313" key="3">
    <source>
        <dbReference type="Proteomes" id="UP001159363"/>
    </source>
</evidence>
<keyword evidence="3" id="KW-1185">Reference proteome</keyword>
<proteinExistence type="predicted"/>
<reference evidence="2 3" key="1">
    <citation type="submission" date="2023-02" db="EMBL/GenBank/DDBJ databases">
        <title>LHISI_Scaffold_Assembly.</title>
        <authorList>
            <person name="Stuart O.P."/>
            <person name="Cleave R."/>
            <person name="Magrath M.J.L."/>
            <person name="Mikheyev A.S."/>
        </authorList>
    </citation>
    <scope>NUCLEOTIDE SEQUENCE [LARGE SCALE GENOMIC DNA]</scope>
    <source>
        <strain evidence="2">Daus_M_001</strain>
        <tissue evidence="2">Leg muscle</tissue>
    </source>
</reference>
<comment type="caution">
    <text evidence="2">The sequence shown here is derived from an EMBL/GenBank/DDBJ whole genome shotgun (WGS) entry which is preliminary data.</text>
</comment>
<feature type="region of interest" description="Disordered" evidence="1">
    <location>
        <begin position="623"/>
        <end position="656"/>
    </location>
</feature>
<organism evidence="2 3">
    <name type="scientific">Dryococelus australis</name>
    <dbReference type="NCBI Taxonomy" id="614101"/>
    <lineage>
        <taxon>Eukaryota</taxon>
        <taxon>Metazoa</taxon>
        <taxon>Ecdysozoa</taxon>
        <taxon>Arthropoda</taxon>
        <taxon>Hexapoda</taxon>
        <taxon>Insecta</taxon>
        <taxon>Pterygota</taxon>
        <taxon>Neoptera</taxon>
        <taxon>Polyneoptera</taxon>
        <taxon>Phasmatodea</taxon>
        <taxon>Verophasmatodea</taxon>
        <taxon>Anareolatae</taxon>
        <taxon>Phasmatidae</taxon>
        <taxon>Eurycanthinae</taxon>
        <taxon>Dryococelus</taxon>
    </lineage>
</organism>
<feature type="compositionally biased region" description="Polar residues" evidence="1">
    <location>
        <begin position="644"/>
        <end position="653"/>
    </location>
</feature>
<dbReference type="Proteomes" id="UP001159363">
    <property type="component" value="Chromosome 3"/>
</dbReference>
<name>A0ABQ9HVV4_9NEOP</name>
<evidence type="ECO:0000256" key="1">
    <source>
        <dbReference type="SAM" id="MobiDB-lite"/>
    </source>
</evidence>
<evidence type="ECO:0000313" key="2">
    <source>
        <dbReference type="EMBL" id="KAJ8888382.1"/>
    </source>
</evidence>
<protein>
    <submittedName>
        <fullName evidence="2">Uncharacterized protein</fullName>
    </submittedName>
</protein>
<sequence>MQTSKRSELADMHLVYGEAHTAAEALCQLRCQSVLRDICTDTSKSSLPAVRSVGHGGLVVRLLAPHLGEPGSIHGGPAPGFSHVGIMPDDAAGRRVFSVTSILLTPFHSGVTPYLTKLQQDVGYVTPAIGQQLVRQASRTLLAYSKASTDKIDVKHVYTEVDFAIGLQFIRHALDDSEPIADLQRKQQRPYCQVSLYTWPFHLCHRTVLCAVTRPTSRGLKGRRETHTSCVGQEGSFCLPPRATGRVLNASERAVACRSLANPRSPGERRTAWESNAHLRCASPLLRKLVGACPDVTLDTGVKRKWTLNILNWCYYGHKGDHGQNKEIYTFIYDNFVRRRVSGANAANCDTLSEEAVAVFCHLYRSLQHRPAYFPEPQGKKKKRVLSLAFGCLATERRRPVNGLSGGCREESVRRGGWGNCSPHCSVAGGWFGSTIQGGVAPLPQTPSRGPSHPFTRVYCQLPSGVCEAGQPVKLWTLCAGVVELRPRRGVAVGSILDFPNSTLEAVVEVAAWRGRRTACRAPAEKCFARRGDARIDAHVSVALALPRFQASDVRNSFNQAATLNCPRGDTWSSISDNYVAYTLNSSRTRQQNSVIDQQNIGVLFANQRLATCSAAGRPQPIGNLSRHAAIPSQSDGRSVPRASLSQSDNSPSSKDDEFAAMKIFGTSASSLKILHSLLDVIMFVTLFSRGRPALQSISSLYYLVAALWGKKKDATIFHKSICSYRFGYSVDKPFKQGPWNKARLPCSRVISAMLLLTFTRNKNHAPVIVGRNTAEGGGGGWLNPSMRKRAILVLAPSLSPRGATSRGEVAIRVAFLSSVSFTRLLEARLQLFLDLSWIFACANRAGRYRYSEGVFSGIFLFPALSFRLCSILISLHSHRTIFRRPVRLSLAVGPCTETKCLTRLAVCLGLSVAIFK</sequence>
<dbReference type="EMBL" id="JARBHB010000003">
    <property type="protein sequence ID" value="KAJ8888382.1"/>
    <property type="molecule type" value="Genomic_DNA"/>
</dbReference>
<accession>A0ABQ9HVV4</accession>
<gene>
    <name evidence="2" type="ORF">PR048_007872</name>
</gene>